<dbReference type="GO" id="GO:0005524">
    <property type="term" value="F:ATP binding"/>
    <property type="evidence" value="ECO:0007669"/>
    <property type="project" value="UniProtKB-KW"/>
</dbReference>
<feature type="compositionally biased region" description="Low complexity" evidence="4">
    <location>
        <begin position="285"/>
        <end position="311"/>
    </location>
</feature>
<dbReference type="PANTHER" id="PTHR45626">
    <property type="entry name" value="TRANSCRIPTION TERMINATION FACTOR 2-RELATED"/>
    <property type="match status" value="1"/>
</dbReference>
<dbReference type="SUPFAM" id="SSF52540">
    <property type="entry name" value="P-loop containing nucleoside triphosphate hydrolases"/>
    <property type="match status" value="2"/>
</dbReference>
<evidence type="ECO:0000313" key="6">
    <source>
        <dbReference type="EMBL" id="PHJ18946.1"/>
    </source>
</evidence>
<protein>
    <submittedName>
        <fullName evidence="6">Swi2 snf2-containing protein</fullName>
    </submittedName>
</protein>
<evidence type="ECO:0000256" key="1">
    <source>
        <dbReference type="ARBA" id="ARBA00022741"/>
    </source>
</evidence>
<feature type="region of interest" description="Disordered" evidence="4">
    <location>
        <begin position="3042"/>
        <end position="3145"/>
    </location>
</feature>
<feature type="compositionally biased region" description="Low complexity" evidence="4">
    <location>
        <begin position="2380"/>
        <end position="2391"/>
    </location>
</feature>
<feature type="compositionally biased region" description="Basic and acidic residues" evidence="4">
    <location>
        <begin position="1415"/>
        <end position="1449"/>
    </location>
</feature>
<feature type="region of interest" description="Disordered" evidence="4">
    <location>
        <begin position="893"/>
        <end position="967"/>
    </location>
</feature>
<comment type="caution">
    <text evidence="6">The sequence shown here is derived from an EMBL/GenBank/DDBJ whole genome shotgun (WGS) entry which is preliminary data.</text>
</comment>
<dbReference type="EMBL" id="MIGC01003752">
    <property type="protein sequence ID" value="PHJ18946.1"/>
    <property type="molecule type" value="Genomic_DNA"/>
</dbReference>
<feature type="compositionally biased region" description="Low complexity" evidence="4">
    <location>
        <begin position="375"/>
        <end position="384"/>
    </location>
</feature>
<feature type="region of interest" description="Disordered" evidence="4">
    <location>
        <begin position="2720"/>
        <end position="2754"/>
    </location>
</feature>
<feature type="compositionally biased region" description="Polar residues" evidence="4">
    <location>
        <begin position="3072"/>
        <end position="3085"/>
    </location>
</feature>
<dbReference type="InterPro" id="IPR000330">
    <property type="entry name" value="SNF2_N"/>
</dbReference>
<evidence type="ECO:0000313" key="7">
    <source>
        <dbReference type="Proteomes" id="UP000221165"/>
    </source>
</evidence>
<keyword evidence="7" id="KW-1185">Reference proteome</keyword>
<feature type="region of interest" description="Disordered" evidence="4">
    <location>
        <begin position="274"/>
        <end position="329"/>
    </location>
</feature>
<organism evidence="6 7">
    <name type="scientific">Cystoisospora suis</name>
    <dbReference type="NCBI Taxonomy" id="483139"/>
    <lineage>
        <taxon>Eukaryota</taxon>
        <taxon>Sar</taxon>
        <taxon>Alveolata</taxon>
        <taxon>Apicomplexa</taxon>
        <taxon>Conoidasida</taxon>
        <taxon>Coccidia</taxon>
        <taxon>Eucoccidiorida</taxon>
        <taxon>Eimeriorina</taxon>
        <taxon>Sarcocystidae</taxon>
        <taxon>Cystoisospora</taxon>
    </lineage>
</organism>
<accession>A0A2C6KRQ2</accession>
<keyword evidence="1" id="KW-0547">Nucleotide-binding</keyword>
<dbReference type="CDD" id="cd18793">
    <property type="entry name" value="SF2_C_SNF"/>
    <property type="match status" value="1"/>
</dbReference>
<dbReference type="GO" id="GO:0016787">
    <property type="term" value="F:hydrolase activity"/>
    <property type="evidence" value="ECO:0007669"/>
    <property type="project" value="UniProtKB-KW"/>
</dbReference>
<feature type="compositionally biased region" description="Polar residues" evidence="4">
    <location>
        <begin position="3104"/>
        <end position="3127"/>
    </location>
</feature>
<dbReference type="InterPro" id="IPR049730">
    <property type="entry name" value="SNF2/RAD54-like_C"/>
</dbReference>
<dbReference type="InterPro" id="IPR001650">
    <property type="entry name" value="Helicase_C-like"/>
</dbReference>
<sequence length="3192" mass="347480">MSRADRHRRRAAIAERGRYAFRAWHIRTHLWIPVGWLAIAVRGHQLKAAGLTHIFDFSLLSSSNCLGSFWLGQLRQKKPGGHPHSTPAAASTEVARVRGEDDISSSCSPTASSLLSGESAFKAAGHSVDQSCFDALLNVCEGSSAAWEAQIEEIYCEDRAVSGFLEDSFYQILFCVWVNLSPLLTKRNKAVSGLLPQTQFFLTLTEVFLLQHLLPLHVGPDLHLPLRPLFSCHDCVHFFHRPLTGKKVDTPNGADLTGLALHLVPAADHTYANANERKSKRSRHTSSSSPSTCQSCSSTYRPGSPSSSSRSLAKRKGGELRPPPLRAPLARRDTNKAEWEVYWRFVFSFAGLSLSKTGPHVALSSDTSAREAALSPPTTTSFPSRPGCSPTAVENVFESSAYALPQKNVVPRNRVQQVCPFALDVSGGVARPSSLKGKAVSKSNTEACRPCVPSWWPLARCGSLVCAHHLPVAGSRIPLHHIYDFVSATAWGLQVGQPRPFSLVHFLEAAMVLGPAVHRRGVSRVTRKSFLDEGKIGSGREYMRRSDPGGREDDLSPSTSLFACACPICTLTHEAIHLLLSSLDPASLAAFAATNKSHFFLAEPVVPGLQLVVGDSFLHPSAHQENILRAASVGATDSAYGTMSFDSTVFGSPQLVPSTLQPDPCSGNMGKNVFLGGLFTHQTHALLWLRHRERRTALQAPAFCSATGGQHEETAYVSGAVESAGSLSRTEVGSRGDDGWSRLTEENQSARGPDTQFSVAKMSEACCSVGDMSSACECPETRGEISNRQKAGTPCHHFASLSASGTETKPEAFTGSCCGDAENRGGATKVGTGNQGMECRPADDVLKFLARWTELQLPCSDWLSSLVHLATPSPNCPAEIDVHRYDRLQECAEKEQTRRTTDATKKKRESGGMEGQPTQNDEVKRPALGDHRRIRKSGIHRAESRRNGSEDHTTPLPHERGLDWLPDLDGQSLSAGAGDRTLGFCHLSEGPQSVRTAERVSASVAIQGEEEALPFYRVFVGQAVSLVCFTGAHPSQMRTSTTMRNSTHPAAPSGKDASSLQFCRSVSPVSTHPPGILYGGTFSQADRTAGSQASSAELLSRVSICTTGCLASCDLPMEGREMQRLPPSATAADGNYLSRRGLVSSASPGSSDRCNGSDTEVDTSLFRGRGPCFLGAKSFLRRYTSRGAFSLYFNPDTRLCALGFSSDHVESSNRTGSSVPPRAGLTGDPEPTHSKADLSLCDSNRSDLVKSLRTAGGETSRPGSDGASTDSVIAMRSESRTGARTSSVSGRPGVVSKALGQRQDAVLPIQGWGKGSGGGGGLFCDDPGLGKTLAMLALTVKSKGRMPRLPARVRAWLAADINRRTHNKDESYSEGHDGRAIPSGRVSCDRGRVGGAPARDQKDREGAGGGGALAPERESVSADQEGERGRQGGETKQVRKSSLEAHKGVEAADPCRKEEVEAFVWRIDSSKVDCYLRKHESQALDLPFSPSQRQCARLFMVTGVRSAFSCSHLNPLLRKPPTDVSTGCAGSLLSEKAGGPTPEQGENRFAHIKHFLGYTLPPDAAMGPQLVDAVTEICPSADAFLRAEALKRLVAQLESRELVPEEAMMEASSQHTSRVIKRMNSLYRELSTTLSGSNSDGNLFLRDLVNRELDAQLLTEQSVRRLRQKLRGRYCCMEKADDEDLTRNLPSASAVDATQSSTSGAEGQLVAEGLYDPVEIFSTWDDTALCQSLPLVDPQDIQTGPPAFLMSPGTLVVCPAPLVSHWMTEVKKWFDWPHCEEKNRLKVLVLETRESRTGPLPSRAELAACHLVLCSHQFLTSEFQRCLLDPTLGPGDASVCANSGPVVTGNAASWSRQGFHLCGRDVEETMWGARGRLNHSATTTAVFTPDLMNDDKGSPRKARWKKRQAQAATGLVEVDAGCTTMPTEREQSYAGSTPARGLGDAAAGELLPSGIARIVYGNGGVERTGPDSLQNLCRRRSALLSIHWQRLVVDEGHALSRTTAQYVQLCRMIVADKRWVMTGTPTSRRSLRHSLSDLTSLLEFLQHPVADHYPHAGTMGSAVISHLKASVCRPLVDHGEISCLFKLALLLSTCLVRHTKEQCQRLPPLKGPTVYRIEPTDRERETYNDLVQLMQRNLFCTYYCRKNKDSLLHSSQRAQAQTSLWNLRFSCTITSEAHLHVLVKWLDEAVQMLANKHETYHNEYPYDFQFDRVVYVVEVYLRLNRPERTYAFCDMCRQAIRFPLLVPCPSLHLLCTECLFPQIFSHSLCRRPPLRHCPICWPLWPINADFFDRLQPPVEHNTTFDWPFKTSGVRANAELDRRSLIFQRQQSARRAGLTGRGSTAQRASAGLREETSPSVAGLTSSLCNSSIRDQSTSQNSSPTRRPPVSRSYLLRGKCITSPREGLSPARPSNDSPLRDVALQDRAAPLAFELVSRWFGRDAPCEGNGMTKNGTANSTLSAPQTRVLSEFRVSTGSGAMAAFGSFSSARPVAPVSPAAGEKQSVLVRNELQVEDGAVPLQRTLSASQFCCSSGSYRAEVDRREQRRTPGYPRYVDVEDAFAFDFRDEREKDDTDSGGTPLLSRAQSLSWGDDCLSRSLLAPAGSDQKRAPSHVVPGSSRSVYDCRSSLLSQTRWAGTSGPAARREATLLSLLLRGGVSTKEVLEQFDDAEIDEEDAVFFRSSKNVLVVRRILNIIYSGEFAQNNIPDHLLEQQADRPGGVGRLATSSLFGPGSEAVDQGKAVARPEETDEPPSQKKVRFGLETGTSVGVFAVKESPGSSPVSSPDSALVRADDTKECGCLGSVARAITSNCTRFSVEEAVRETQYHGIHRPRGSVAADVQQGAPVQAQDGSERRNEPGGNTLRTALKKRIEPICRERGQQRMRRCPKIIVCSSLWENLFLLGCFLEKHGVKCCHFYEKMQDKSKRVDALKRFQHDTETMVLLLSTQLGAHGLDLSCASHILLPDPPTDPNVEQQVISRAHRMGALKDVHVEVFILKDTVEETILQLRGVWTTPTDDNGSEGNADEAGSVDLFEEPFFFGTRVSEGSTDRHSAAVNSDTSAGPSGRSSRRGATNRSRGSGASGTQTHLRKKDAKGRDRSPFLDSGQGSKSDASSRGNSVSRNSLQPSRSEVPHRTASEMLPLPSSARSQFPLTCLGMQPSWREMHEEAAGLGEGIQKQTEYLLRTLRTVRRPG</sequence>
<dbReference type="SMART" id="SM00487">
    <property type="entry name" value="DEXDc"/>
    <property type="match status" value="1"/>
</dbReference>
<name>A0A2C6KRQ2_9APIC</name>
<dbReference type="SMART" id="SM00490">
    <property type="entry name" value="HELICc"/>
    <property type="match status" value="1"/>
</dbReference>
<dbReference type="Gene3D" id="3.40.50.10810">
    <property type="entry name" value="Tandem AAA-ATPase domain"/>
    <property type="match status" value="1"/>
</dbReference>
<dbReference type="Pfam" id="PF00176">
    <property type="entry name" value="SNF2-rel_dom"/>
    <property type="match status" value="2"/>
</dbReference>
<feature type="region of interest" description="Disordered" evidence="4">
    <location>
        <begin position="1367"/>
        <end position="1449"/>
    </location>
</feature>
<feature type="region of interest" description="Disordered" evidence="4">
    <location>
        <begin position="1252"/>
        <end position="1271"/>
    </location>
</feature>
<feature type="region of interest" description="Disordered" evidence="4">
    <location>
        <begin position="1036"/>
        <end position="1058"/>
    </location>
</feature>
<feature type="region of interest" description="Disordered" evidence="4">
    <location>
        <begin position="2826"/>
        <end position="2860"/>
    </location>
</feature>
<feature type="domain" description="Helicase C-terminal" evidence="5">
    <location>
        <begin position="2877"/>
        <end position="3020"/>
    </location>
</feature>
<feature type="region of interest" description="Disordered" evidence="4">
    <location>
        <begin position="368"/>
        <end position="387"/>
    </location>
</feature>
<feature type="compositionally biased region" description="Basic and acidic residues" evidence="4">
    <location>
        <begin position="732"/>
        <end position="745"/>
    </location>
</feature>
<dbReference type="GO" id="GO:0006281">
    <property type="term" value="P:DNA repair"/>
    <property type="evidence" value="ECO:0007669"/>
    <property type="project" value="TreeGrafter"/>
</dbReference>
<keyword evidence="3" id="KW-0067">ATP-binding</keyword>
<feature type="compositionally biased region" description="Basic and acidic residues" evidence="4">
    <location>
        <begin position="1367"/>
        <end position="1379"/>
    </location>
</feature>
<dbReference type="RefSeq" id="XP_067920648.1">
    <property type="nucleotide sequence ID" value="XM_068067375.1"/>
</dbReference>
<feature type="region of interest" description="Disordered" evidence="4">
    <location>
        <begin position="1127"/>
        <end position="1160"/>
    </location>
</feature>
<feature type="compositionally biased region" description="Basic and acidic residues" evidence="4">
    <location>
        <begin position="921"/>
        <end position="931"/>
    </location>
</feature>
<gene>
    <name evidence="6" type="ORF">CSUI_007225</name>
</gene>
<proteinExistence type="predicted"/>
<dbReference type="InterPro" id="IPR014001">
    <property type="entry name" value="Helicase_ATP-bd"/>
</dbReference>
<evidence type="ECO:0000259" key="5">
    <source>
        <dbReference type="PROSITE" id="PS51194"/>
    </source>
</evidence>
<evidence type="ECO:0000256" key="4">
    <source>
        <dbReference type="SAM" id="MobiDB-lite"/>
    </source>
</evidence>
<dbReference type="GO" id="GO:0005634">
    <property type="term" value="C:nucleus"/>
    <property type="evidence" value="ECO:0007669"/>
    <property type="project" value="TreeGrafter"/>
</dbReference>
<feature type="region of interest" description="Disordered" evidence="4">
    <location>
        <begin position="2330"/>
        <end position="2394"/>
    </location>
</feature>
<dbReference type="GeneID" id="94430586"/>
<reference evidence="6 7" key="1">
    <citation type="journal article" date="2017" name="Int. J. Parasitol.">
        <title>The genome of the protozoan parasite Cystoisospora suis and a reverse vaccinology approach to identify vaccine candidates.</title>
        <authorList>
            <person name="Palmieri N."/>
            <person name="Shrestha A."/>
            <person name="Ruttkowski B."/>
            <person name="Beck T."/>
            <person name="Vogl C."/>
            <person name="Tomley F."/>
            <person name="Blake D.P."/>
            <person name="Joachim A."/>
        </authorList>
    </citation>
    <scope>NUCLEOTIDE SEQUENCE [LARGE SCALE GENOMIC DNA]</scope>
    <source>
        <strain evidence="6 7">Wien I</strain>
    </source>
</reference>
<feature type="region of interest" description="Disordered" evidence="4">
    <location>
        <begin position="727"/>
        <end position="753"/>
    </location>
</feature>
<dbReference type="PROSITE" id="PS51194">
    <property type="entry name" value="HELICASE_CTER"/>
    <property type="match status" value="1"/>
</dbReference>
<dbReference type="InterPro" id="IPR050628">
    <property type="entry name" value="SNF2_RAD54_helicase_TF"/>
</dbReference>
<dbReference type="VEuPathDB" id="ToxoDB:CSUI_007225"/>
<evidence type="ECO:0000256" key="2">
    <source>
        <dbReference type="ARBA" id="ARBA00022801"/>
    </source>
</evidence>
<keyword evidence="2" id="KW-0378">Hydrolase</keyword>
<feature type="compositionally biased region" description="Polar residues" evidence="4">
    <location>
        <begin position="2356"/>
        <end position="2379"/>
    </location>
</feature>
<dbReference type="Pfam" id="PF00271">
    <property type="entry name" value="Helicase_C"/>
    <property type="match status" value="1"/>
</dbReference>
<feature type="compositionally biased region" description="Basic and acidic residues" evidence="4">
    <location>
        <begin position="940"/>
        <end position="962"/>
    </location>
</feature>
<dbReference type="PANTHER" id="PTHR45626:SF14">
    <property type="entry name" value="ATP-DEPENDENT DNA HELICASE (EUROFUNG)"/>
    <property type="match status" value="1"/>
</dbReference>
<feature type="compositionally biased region" description="Basic and acidic residues" evidence="4">
    <location>
        <begin position="893"/>
        <end position="904"/>
    </location>
</feature>
<feature type="region of interest" description="Disordered" evidence="4">
    <location>
        <begin position="1207"/>
        <end position="1240"/>
    </location>
</feature>
<dbReference type="OrthoDB" id="448448at2759"/>
<dbReference type="InterPro" id="IPR038718">
    <property type="entry name" value="SNF2-like_sf"/>
</dbReference>
<feature type="compositionally biased region" description="Polar residues" evidence="4">
    <location>
        <begin position="1036"/>
        <end position="1048"/>
    </location>
</feature>
<dbReference type="Proteomes" id="UP000221165">
    <property type="component" value="Unassembled WGS sequence"/>
</dbReference>
<feature type="compositionally biased region" description="Polar residues" evidence="4">
    <location>
        <begin position="1144"/>
        <end position="1158"/>
    </location>
</feature>
<dbReference type="GO" id="GO:0008094">
    <property type="term" value="F:ATP-dependent activity, acting on DNA"/>
    <property type="evidence" value="ECO:0007669"/>
    <property type="project" value="TreeGrafter"/>
</dbReference>
<dbReference type="InterPro" id="IPR027417">
    <property type="entry name" value="P-loop_NTPase"/>
</dbReference>
<evidence type="ECO:0000256" key="3">
    <source>
        <dbReference type="ARBA" id="ARBA00022840"/>
    </source>
</evidence>
<dbReference type="Gene3D" id="3.40.50.300">
    <property type="entry name" value="P-loop containing nucleotide triphosphate hydrolases"/>
    <property type="match status" value="1"/>
</dbReference>